<evidence type="ECO:0000313" key="3">
    <source>
        <dbReference type="Proteomes" id="UP001642540"/>
    </source>
</evidence>
<proteinExistence type="predicted"/>
<dbReference type="EMBL" id="CAXLJM020000086">
    <property type="protein sequence ID" value="CAL8131221.1"/>
    <property type="molecule type" value="Genomic_DNA"/>
</dbReference>
<evidence type="ECO:0000256" key="1">
    <source>
        <dbReference type="SAM" id="MobiDB-lite"/>
    </source>
</evidence>
<keyword evidence="3" id="KW-1185">Reference proteome</keyword>
<protein>
    <submittedName>
        <fullName evidence="2">Uncharacterized protein</fullName>
    </submittedName>
</protein>
<gene>
    <name evidence="2" type="ORF">ODALV1_LOCUS24079</name>
</gene>
<comment type="caution">
    <text evidence="2">The sequence shown here is derived from an EMBL/GenBank/DDBJ whole genome shotgun (WGS) entry which is preliminary data.</text>
</comment>
<feature type="compositionally biased region" description="Polar residues" evidence="1">
    <location>
        <begin position="88"/>
        <end position="105"/>
    </location>
</feature>
<organism evidence="2 3">
    <name type="scientific">Orchesella dallaii</name>
    <dbReference type="NCBI Taxonomy" id="48710"/>
    <lineage>
        <taxon>Eukaryota</taxon>
        <taxon>Metazoa</taxon>
        <taxon>Ecdysozoa</taxon>
        <taxon>Arthropoda</taxon>
        <taxon>Hexapoda</taxon>
        <taxon>Collembola</taxon>
        <taxon>Entomobryomorpha</taxon>
        <taxon>Entomobryoidea</taxon>
        <taxon>Orchesellidae</taxon>
        <taxon>Orchesellinae</taxon>
        <taxon>Orchesella</taxon>
    </lineage>
</organism>
<dbReference type="Proteomes" id="UP001642540">
    <property type="component" value="Unassembled WGS sequence"/>
</dbReference>
<sequence length="149" mass="16902">MENVQNNNRGMNGGGSETVFMTPDQFIDYLLQTIKEQGKQLDDQKAHELQRETLAKTVTIAKAEGRVYKEAYERLQQNAAAVEEQESMEQLPQLQEQQSDTNQGEESFKADVEEATFFLAETEGVQYPQVPLGIRPTMANCIQWNIRAS</sequence>
<feature type="region of interest" description="Disordered" evidence="1">
    <location>
        <begin position="79"/>
        <end position="108"/>
    </location>
</feature>
<name>A0ABP1RN32_9HEXA</name>
<evidence type="ECO:0000313" key="2">
    <source>
        <dbReference type="EMBL" id="CAL8131221.1"/>
    </source>
</evidence>
<accession>A0ABP1RN32</accession>
<reference evidence="2 3" key="1">
    <citation type="submission" date="2024-08" db="EMBL/GenBank/DDBJ databases">
        <authorList>
            <person name="Cucini C."/>
            <person name="Frati F."/>
        </authorList>
    </citation>
    <scope>NUCLEOTIDE SEQUENCE [LARGE SCALE GENOMIC DNA]</scope>
</reference>